<reference evidence="1" key="1">
    <citation type="thesis" date="2020" institute="ProQuest LLC" country="789 East Eisenhower Parkway, Ann Arbor, MI, USA">
        <title>Comparative Genomics and Chromosome Evolution.</title>
        <authorList>
            <person name="Mudd A.B."/>
        </authorList>
    </citation>
    <scope>NUCLEOTIDE SEQUENCE</scope>
    <source>
        <strain evidence="1">HN-11 Male</strain>
        <tissue evidence="1">Kidney and liver</tissue>
    </source>
</reference>
<comment type="caution">
    <text evidence="1">The sequence shown here is derived from an EMBL/GenBank/DDBJ whole genome shotgun (WGS) entry which is preliminary data.</text>
</comment>
<dbReference type="EMBL" id="WNTK01098004">
    <property type="protein sequence ID" value="KAG9460215.1"/>
    <property type="molecule type" value="Genomic_DNA"/>
</dbReference>
<evidence type="ECO:0000313" key="2">
    <source>
        <dbReference type="Proteomes" id="UP000770717"/>
    </source>
</evidence>
<sequence>MQRFRKKRKDFQKRGFYCRKVEKKIQKCKSFGIVVTVPVRRKNGMSHLCCMINAVKKNKIYGRIDAFSLPAIIKKIIKVLQYSLCTQEWHR</sequence>
<evidence type="ECO:0000313" key="1">
    <source>
        <dbReference type="EMBL" id="KAG9460215.1"/>
    </source>
</evidence>
<organism evidence="1 2">
    <name type="scientific">Eleutherodactylus coqui</name>
    <name type="common">Puerto Rican coqui</name>
    <dbReference type="NCBI Taxonomy" id="57060"/>
    <lineage>
        <taxon>Eukaryota</taxon>
        <taxon>Metazoa</taxon>
        <taxon>Chordata</taxon>
        <taxon>Craniata</taxon>
        <taxon>Vertebrata</taxon>
        <taxon>Euteleostomi</taxon>
        <taxon>Amphibia</taxon>
        <taxon>Batrachia</taxon>
        <taxon>Anura</taxon>
        <taxon>Neobatrachia</taxon>
        <taxon>Hyloidea</taxon>
        <taxon>Eleutherodactylidae</taxon>
        <taxon>Eleutherodactylinae</taxon>
        <taxon>Eleutherodactylus</taxon>
        <taxon>Eleutherodactylus</taxon>
    </lineage>
</organism>
<accession>A0A8J6BC65</accession>
<keyword evidence="2" id="KW-1185">Reference proteome</keyword>
<gene>
    <name evidence="1" type="ORF">GDO78_023270</name>
</gene>
<name>A0A8J6BC65_ELECQ</name>
<dbReference type="Proteomes" id="UP000770717">
    <property type="component" value="Unassembled WGS sequence"/>
</dbReference>
<proteinExistence type="predicted"/>
<dbReference type="AlphaFoldDB" id="A0A8J6BC65"/>
<protein>
    <submittedName>
        <fullName evidence="1">Uncharacterized protein</fullName>
    </submittedName>
</protein>